<feature type="compositionally biased region" description="Polar residues" evidence="1">
    <location>
        <begin position="40"/>
        <end position="57"/>
    </location>
</feature>
<feature type="region of interest" description="Disordered" evidence="1">
    <location>
        <begin position="166"/>
        <end position="185"/>
    </location>
</feature>
<proteinExistence type="predicted"/>
<feature type="compositionally biased region" description="Low complexity" evidence="1">
    <location>
        <begin position="76"/>
        <end position="91"/>
    </location>
</feature>
<sequence length="185" mass="20476">MEANSKPKVTIPLVAAIPIPYTTIPINLFQGRVDKSARTSIKSNRTQPYSAVGNHQRQSLDKKSCTNCTHQRQKETNNQTSNNGQSTTSLQMSNMYSGSPMLILPFVSAKPNQSQQKSLPNLYIQQSLAVLHAKKPEDSTSMQTINVSQAQQQSEQVTWNNCNRCSTDQQQSCGNEATSKSEITK</sequence>
<protein>
    <submittedName>
        <fullName evidence="2">CLUMA_CG008256, isoform A</fullName>
    </submittedName>
</protein>
<gene>
    <name evidence="2" type="ORF">CLUMA_CG008256</name>
</gene>
<keyword evidence="3" id="KW-1185">Reference proteome</keyword>
<dbReference type="AlphaFoldDB" id="A0A1J1I4S5"/>
<name>A0A1J1I4S5_9DIPT</name>
<organism evidence="2 3">
    <name type="scientific">Clunio marinus</name>
    <dbReference type="NCBI Taxonomy" id="568069"/>
    <lineage>
        <taxon>Eukaryota</taxon>
        <taxon>Metazoa</taxon>
        <taxon>Ecdysozoa</taxon>
        <taxon>Arthropoda</taxon>
        <taxon>Hexapoda</taxon>
        <taxon>Insecta</taxon>
        <taxon>Pterygota</taxon>
        <taxon>Neoptera</taxon>
        <taxon>Endopterygota</taxon>
        <taxon>Diptera</taxon>
        <taxon>Nematocera</taxon>
        <taxon>Chironomoidea</taxon>
        <taxon>Chironomidae</taxon>
        <taxon>Clunio</taxon>
    </lineage>
</organism>
<feature type="region of interest" description="Disordered" evidence="1">
    <location>
        <begin position="40"/>
        <end position="92"/>
    </location>
</feature>
<evidence type="ECO:0000313" key="2">
    <source>
        <dbReference type="EMBL" id="CRK94762.1"/>
    </source>
</evidence>
<evidence type="ECO:0000313" key="3">
    <source>
        <dbReference type="Proteomes" id="UP000183832"/>
    </source>
</evidence>
<dbReference type="EMBL" id="CVRI01000040">
    <property type="protein sequence ID" value="CRK94762.1"/>
    <property type="molecule type" value="Genomic_DNA"/>
</dbReference>
<accession>A0A1J1I4S5</accession>
<reference evidence="2 3" key="1">
    <citation type="submission" date="2015-04" db="EMBL/GenBank/DDBJ databases">
        <authorList>
            <person name="Syromyatnikov M.Y."/>
            <person name="Popov V.N."/>
        </authorList>
    </citation>
    <scope>NUCLEOTIDE SEQUENCE [LARGE SCALE GENOMIC DNA]</scope>
</reference>
<dbReference type="Proteomes" id="UP000183832">
    <property type="component" value="Unassembled WGS sequence"/>
</dbReference>
<evidence type="ECO:0000256" key="1">
    <source>
        <dbReference type="SAM" id="MobiDB-lite"/>
    </source>
</evidence>